<sequence length="966" mass="106036">MSVTRLEGKQGLGLDFRHIMSPGVTRDKGMFMCGFWPGLLVVLGSLCPRGSPCGLSTHIEIGHRALEFLHLQDGRINYKELLLEHQDAYQAGAVFPDAFYPSICEGGQFHDVSESTHWTPFLNASVHYIRENFPLPWEKDTEKLVAFLLGVTSHMVADVSWHSLGSQQGFLRTMAAVDFHGSYSEAHPAGDFGGDVLSQFEFNFNYLARHWYVPVEDLLEIYKKLYGREVITKSAIVDCTYLQFLETYGEMLAVSKLYPTYSRKSPFLVEQFQEYFLGGLDDMAYWSTNIYRLTTFMLENGTSDCSLPENPLFIACGGQQTSAPGSSKAEKSDFHRNLTASLTKEAGKNINYTERGVFFRVDSWTSEPLTFMYQALERNIRTMFTGGSQQSLKHVSSPLASYFLSSPYARLGWAMASADLNQDGHGDLVVGAPGYSRPGHIQVGRVYLLYGNDLGLPPIDLDLDKEAHVILEGFEPSGRFGSALAVLDFDKDGVPDLAVGAPSVGSEKLTYKGAVYVYFGSQQGGMSSRPNVTISCQDTYCNLGWTLLAADVNGDGAPDLVTGSPFAPGGGRQKGMVAAFHSSPDRSCEGKLDVEAADWRVRGEEDFSWLGFSLHGLRVDGRALLLVGSPAWKNSSGLGHSFRSQDEQQGLGRVYGYFPPDRRSQFTISGDKAMGKLGTSLSSGHVMVNGTWKQVLLVGAPTRGDVVVTSLRESWRLQDGCVLRPRTSGRRGLRRASLSKQNQLDEKSKMAFLTMTLHQGGTTRMYELTRDTQPPLLSTFSGDRRFSRFGGVLHLSDLDGDGLDEILVAAPLRITDVTSGLLGGEDGRVYVYNGKQTAFGDVTGKCRSWASPCPEEKVTCPRTDSWAPLGKEVACGCLVTLCLLRTLPASACAVRPPGHNHLPVWRGSKSRWPWGPAGSGPGLPCLVRAPSSPLGSHQNAHSFVSCFTTLSLFSGGLFFFFFFFFF</sequence>
<dbReference type="PRINTS" id="PR00718">
    <property type="entry name" value="PHPHLIPASED"/>
</dbReference>
<dbReference type="Ensembl" id="ENSSSUT00005018885.1">
    <property type="protein sequence ID" value="ENSSSUP00005016568.1"/>
    <property type="gene ID" value="ENSSSUG00005010495.1"/>
</dbReference>
<keyword evidence="8" id="KW-0378">Hydrolase</keyword>
<dbReference type="InterPro" id="IPR028994">
    <property type="entry name" value="Integrin_alpha_N"/>
</dbReference>
<evidence type="ECO:0000259" key="14">
    <source>
        <dbReference type="Pfam" id="PF00882"/>
    </source>
</evidence>
<organism evidence="15 16">
    <name type="scientific">Suricata suricatta</name>
    <name type="common">Meerkat</name>
    <dbReference type="NCBI Taxonomy" id="37032"/>
    <lineage>
        <taxon>Eukaryota</taxon>
        <taxon>Metazoa</taxon>
        <taxon>Chordata</taxon>
        <taxon>Craniata</taxon>
        <taxon>Vertebrata</taxon>
        <taxon>Euteleostomi</taxon>
        <taxon>Mammalia</taxon>
        <taxon>Eutheria</taxon>
        <taxon>Laurasiatheria</taxon>
        <taxon>Carnivora</taxon>
        <taxon>Feliformia</taxon>
        <taxon>Herpestidae</taxon>
        <taxon>Suricata</taxon>
    </lineage>
</organism>
<evidence type="ECO:0000256" key="8">
    <source>
        <dbReference type="ARBA" id="ARBA00022801"/>
    </source>
</evidence>
<evidence type="ECO:0000256" key="2">
    <source>
        <dbReference type="ARBA" id="ARBA00008652"/>
    </source>
</evidence>
<evidence type="ECO:0000313" key="15">
    <source>
        <dbReference type="Ensembl" id="ENSSSUP00005016568.1"/>
    </source>
</evidence>
<dbReference type="PANTHER" id="PTHR23221:SF7">
    <property type="entry name" value="PHOSPHATIDYLINOSITOL-GLYCAN-SPECIFIC PHOSPHOLIPASE D"/>
    <property type="match status" value="1"/>
</dbReference>
<dbReference type="GO" id="GO:0031012">
    <property type="term" value="C:extracellular matrix"/>
    <property type="evidence" value="ECO:0007669"/>
    <property type="project" value="TreeGrafter"/>
</dbReference>
<evidence type="ECO:0000256" key="11">
    <source>
        <dbReference type="ARBA" id="ARBA00093237"/>
    </source>
</evidence>
<keyword evidence="13" id="KW-1133">Transmembrane helix</keyword>
<feature type="repeat" description="FG-GAP" evidence="12">
    <location>
        <begin position="773"/>
        <end position="841"/>
    </location>
</feature>
<evidence type="ECO:0000256" key="13">
    <source>
        <dbReference type="SAM" id="Phobius"/>
    </source>
</evidence>
<dbReference type="SMART" id="SM00191">
    <property type="entry name" value="Int_alpha"/>
    <property type="match status" value="6"/>
</dbReference>
<dbReference type="EC" id="3.1.4.50" evidence="3"/>
<dbReference type="GO" id="GO:0005615">
    <property type="term" value="C:extracellular space"/>
    <property type="evidence" value="ECO:0007669"/>
    <property type="project" value="TreeGrafter"/>
</dbReference>
<feature type="repeat" description="FG-GAP" evidence="12">
    <location>
        <begin position="397"/>
        <end position="458"/>
    </location>
</feature>
<comment type="subcellular location">
    <subcellularLocation>
        <location evidence="1">Secreted</location>
    </subcellularLocation>
</comment>
<keyword evidence="5" id="KW-0964">Secreted</keyword>
<dbReference type="OMA" id="CGMTTHN"/>
<dbReference type="PROSITE" id="PS51470">
    <property type="entry name" value="FG_GAP"/>
    <property type="match status" value="4"/>
</dbReference>
<keyword evidence="13" id="KW-0812">Transmembrane</keyword>
<evidence type="ECO:0000256" key="12">
    <source>
        <dbReference type="PROSITE-ProRule" id="PRU00803"/>
    </source>
</evidence>
<dbReference type="Gene3D" id="2.130.10.130">
    <property type="entry name" value="Integrin alpha, N-terminal"/>
    <property type="match status" value="2"/>
</dbReference>
<dbReference type="InterPro" id="IPR029002">
    <property type="entry name" value="PLPC/GPLD1"/>
</dbReference>
<evidence type="ECO:0000256" key="5">
    <source>
        <dbReference type="ARBA" id="ARBA00022525"/>
    </source>
</evidence>
<dbReference type="Proteomes" id="UP000472268">
    <property type="component" value="Chromosome 7"/>
</dbReference>
<keyword evidence="9" id="KW-0325">Glycoprotein</keyword>
<evidence type="ECO:0000256" key="7">
    <source>
        <dbReference type="ARBA" id="ARBA00022737"/>
    </source>
</evidence>
<reference evidence="15" key="3">
    <citation type="submission" date="2025-09" db="UniProtKB">
        <authorList>
            <consortium name="Ensembl"/>
        </authorList>
    </citation>
    <scope>IDENTIFICATION</scope>
</reference>
<protein>
    <recommendedName>
        <fullName evidence="4">Phosphatidylinositol-glycan-specific phospholipase D</fullName>
        <ecNumber evidence="3">3.1.4.50</ecNumber>
    </recommendedName>
    <alternativeName>
        <fullName evidence="10">Glycosyl-phosphatidylinositol-specific phospholipase D</fullName>
    </alternativeName>
</protein>
<proteinExistence type="inferred from homology"/>
<evidence type="ECO:0000256" key="4">
    <source>
        <dbReference type="ARBA" id="ARBA00015988"/>
    </source>
</evidence>
<dbReference type="FunFam" id="2.130.10.130:FF:000011">
    <property type="entry name" value="Glycosylphosphatidylinositol specific phospholipase D1"/>
    <property type="match status" value="1"/>
</dbReference>
<gene>
    <name evidence="15" type="primary">GPLD1</name>
</gene>
<evidence type="ECO:0000256" key="9">
    <source>
        <dbReference type="ARBA" id="ARBA00023180"/>
    </source>
</evidence>
<reference evidence="15 16" key="1">
    <citation type="submission" date="2019-05" db="EMBL/GenBank/DDBJ databases">
        <title>A Chromosome-scale Meerkat (S. suricatta) Genome Assembly.</title>
        <authorList>
            <person name="Dudchenko O."/>
            <person name="Lieberman Aiden E."/>
            <person name="Tung J."/>
            <person name="Barreiro L.B."/>
            <person name="Clutton-Brock T.H."/>
        </authorList>
    </citation>
    <scope>NUCLEOTIDE SEQUENCE [LARGE SCALE GENOMIC DNA]</scope>
</reference>
<accession>A0A673TXC8</accession>
<comment type="similarity">
    <text evidence="2">Belongs to the GPLD1 family.</text>
</comment>
<dbReference type="InterPro" id="IPR013517">
    <property type="entry name" value="FG-GAP"/>
</dbReference>
<keyword evidence="13" id="KW-0472">Membrane</keyword>
<comment type="catalytic activity">
    <reaction evidence="11">
        <text>a 6-(alpha-D-glucosaminyl)-1-(1,2-diacyl-sn-glycero-3-phospho)-1D-myo-inositol + H2O = 6-(alpha-D-glucosaminyl)-1D-myo-inositol + a 1,2-diacyl-sn-glycero-3-phosphate + H(+)</text>
        <dbReference type="Rhea" id="RHEA:10832"/>
        <dbReference type="ChEBI" id="CHEBI:15377"/>
        <dbReference type="ChEBI" id="CHEBI:15378"/>
        <dbReference type="ChEBI" id="CHEBI:57997"/>
        <dbReference type="ChEBI" id="CHEBI:58608"/>
        <dbReference type="ChEBI" id="CHEBI:58700"/>
        <dbReference type="EC" id="3.1.4.50"/>
    </reaction>
</comment>
<dbReference type="AlphaFoldDB" id="A0A673TXC8"/>
<evidence type="ECO:0000256" key="3">
    <source>
        <dbReference type="ARBA" id="ARBA00012284"/>
    </source>
</evidence>
<name>A0A673TXC8_SURSU</name>
<dbReference type="Pfam" id="PF01839">
    <property type="entry name" value="FG-GAP"/>
    <property type="match status" value="4"/>
</dbReference>
<keyword evidence="7" id="KW-0677">Repeat</keyword>
<dbReference type="Pfam" id="PF00882">
    <property type="entry name" value="Zn_dep_PLPC"/>
    <property type="match status" value="1"/>
</dbReference>
<evidence type="ECO:0000256" key="10">
    <source>
        <dbReference type="ARBA" id="ARBA00029753"/>
    </source>
</evidence>
<dbReference type="SUPFAM" id="SSF69318">
    <property type="entry name" value="Integrin alpha N-terminal domain"/>
    <property type="match status" value="1"/>
</dbReference>
<keyword evidence="6" id="KW-0732">Signal</keyword>
<keyword evidence="16" id="KW-1185">Reference proteome</keyword>
<evidence type="ECO:0000313" key="16">
    <source>
        <dbReference type="Proteomes" id="UP000472268"/>
    </source>
</evidence>
<feature type="transmembrane region" description="Helical" evidence="13">
    <location>
        <begin position="942"/>
        <end position="965"/>
    </location>
</feature>
<feature type="repeat" description="FG-GAP" evidence="12">
    <location>
        <begin position="466"/>
        <end position="527"/>
    </location>
</feature>
<dbReference type="GO" id="GO:0004621">
    <property type="term" value="F:glycosylphosphatidylinositol phospholipase D activity"/>
    <property type="evidence" value="ECO:0007669"/>
    <property type="project" value="UniProtKB-EC"/>
</dbReference>
<feature type="repeat" description="FG-GAP" evidence="12">
    <location>
        <begin position="529"/>
        <end position="589"/>
    </location>
</feature>
<dbReference type="InterPro" id="IPR001028">
    <property type="entry name" value="Gprt_PLipase_D"/>
</dbReference>
<feature type="domain" description="Phospholipase C/D" evidence="14">
    <location>
        <begin position="57"/>
        <end position="234"/>
    </location>
</feature>
<dbReference type="InterPro" id="IPR013519">
    <property type="entry name" value="Int_alpha_beta-p"/>
</dbReference>
<dbReference type="PANTHER" id="PTHR23221">
    <property type="entry name" value="GLYCOSYLPHOSPHATIDYLINOSITOL PHOSPHOLIPASE D"/>
    <property type="match status" value="1"/>
</dbReference>
<reference evidence="15" key="2">
    <citation type="submission" date="2025-08" db="UniProtKB">
        <authorList>
            <consortium name="Ensembl"/>
        </authorList>
    </citation>
    <scope>IDENTIFICATION</scope>
</reference>
<evidence type="ECO:0000256" key="1">
    <source>
        <dbReference type="ARBA" id="ARBA00004613"/>
    </source>
</evidence>
<evidence type="ECO:0000256" key="6">
    <source>
        <dbReference type="ARBA" id="ARBA00022729"/>
    </source>
</evidence>